<feature type="domain" description="tRNA intron endonuclease catalytic" evidence="12">
    <location>
        <begin position="349"/>
        <end position="433"/>
    </location>
</feature>
<dbReference type="PANTHER" id="PTHR21227:SF0">
    <property type="entry name" value="TRNA-SPLICING ENDONUCLEASE SUBUNIT SEN2"/>
    <property type="match status" value="1"/>
</dbReference>
<dbReference type="OrthoDB" id="10249562at2759"/>
<dbReference type="Gene3D" id="3.40.1350.10">
    <property type="match status" value="1"/>
</dbReference>
<dbReference type="EC" id="4.6.1.16" evidence="3 9"/>
<evidence type="ECO:0000256" key="3">
    <source>
        <dbReference type="ARBA" id="ARBA00012573"/>
    </source>
</evidence>
<dbReference type="GO" id="GO:0003676">
    <property type="term" value="F:nucleic acid binding"/>
    <property type="evidence" value="ECO:0007669"/>
    <property type="project" value="InterPro"/>
</dbReference>
<reference evidence="15" key="1">
    <citation type="submission" date="2025-08" db="UniProtKB">
        <authorList>
            <consortium name="RefSeq"/>
        </authorList>
    </citation>
    <scope>IDENTIFICATION</scope>
</reference>
<evidence type="ECO:0000259" key="13">
    <source>
        <dbReference type="Pfam" id="PF02778"/>
    </source>
</evidence>
<name>A0A6P3W4J6_CLUHA</name>
<keyword evidence="6 9" id="KW-0456">Lyase</keyword>
<dbReference type="CDD" id="cd22363">
    <property type="entry name" value="tRNA-intron_lyase_C"/>
    <property type="match status" value="1"/>
</dbReference>
<evidence type="ECO:0000256" key="9">
    <source>
        <dbReference type="PIRNR" id="PIRNR011789"/>
    </source>
</evidence>
<dbReference type="GO" id="GO:0005737">
    <property type="term" value="C:cytoplasm"/>
    <property type="evidence" value="ECO:0007669"/>
    <property type="project" value="TreeGrafter"/>
</dbReference>
<comment type="subcellular location">
    <subcellularLocation>
        <location evidence="1 9">Nucleus</location>
    </subcellularLocation>
</comment>
<dbReference type="GeneID" id="105904749"/>
<evidence type="ECO:0000256" key="2">
    <source>
        <dbReference type="ARBA" id="ARBA00008078"/>
    </source>
</evidence>
<feature type="active site" evidence="10">
    <location>
        <position position="387"/>
    </location>
</feature>
<dbReference type="PANTHER" id="PTHR21227">
    <property type="entry name" value="TRNA-SPLICING ENDONUCLEASE SUBUNIT SEN2"/>
    <property type="match status" value="1"/>
</dbReference>
<feature type="active site" evidence="10">
    <location>
        <position position="379"/>
    </location>
</feature>
<dbReference type="InterPro" id="IPR011856">
    <property type="entry name" value="tRNA_endonuc-like_dom_sf"/>
</dbReference>
<dbReference type="Pfam" id="PF02778">
    <property type="entry name" value="tRNA_int_endo_N"/>
    <property type="match status" value="1"/>
</dbReference>
<keyword evidence="4" id="KW-0507">mRNA processing</keyword>
<feature type="domain" description="tRNA intron endonuclease N-terminal" evidence="13">
    <location>
        <begin position="302"/>
        <end position="339"/>
    </location>
</feature>
<evidence type="ECO:0000256" key="1">
    <source>
        <dbReference type="ARBA" id="ARBA00004123"/>
    </source>
</evidence>
<evidence type="ECO:0000256" key="11">
    <source>
        <dbReference type="SAM" id="MobiDB-lite"/>
    </source>
</evidence>
<dbReference type="InterPro" id="IPR036167">
    <property type="entry name" value="tRNA_intron_Endo_cat-like_sf"/>
</dbReference>
<dbReference type="AlphaFoldDB" id="A0A6P3W4J6"/>
<keyword evidence="7 9" id="KW-0539">Nucleus</keyword>
<feature type="active site" evidence="10">
    <location>
        <position position="426"/>
    </location>
</feature>
<evidence type="ECO:0000313" key="14">
    <source>
        <dbReference type="Proteomes" id="UP000515152"/>
    </source>
</evidence>
<sequence length="475" mass="54461">MEAVFQAPKRRARVYEAYEAPLPVPIFEQDVTNPHHLVFKAELLNNHVIVRNPDYIQSLYSKGYFGKGILSRSRPEHSLSERWKDHGDFYLPVISHSRYQAQLQLARDALQAQGLEEEVVRQTLERLTQPVEYLVTESGKEQENGHAEIPLSPHVRGDDEPCVDTTLKILDSSSKRPSGCEDLSDGVEDGGGTSPEAKRPRRQGNPVYDPLASMYPEEPEQLDPKAWSQIRCSRHDDWIVHCGCRLQESQLEAAAPLQDCKTDTQGCEYVLVEEQEDNEESTQGQRNANGTGKLVCRINPFRITEYLQLSLEEAFFLVYALGCLSIYDHEEPLSVLQVWEMCRSMQPNFETTYVAYHYFRSKGWVPKTGVKYGSDFMLYRKGPPFYHASYSVVVERVDESFKGATLRPFSWRSLAALSRVTGNVSKELMLCYVIIPLDMNEEMLCSPECIKRMKVQEMILSRWISSRERTDQDEI</sequence>
<gene>
    <name evidence="15" type="primary">tsen2</name>
</gene>
<dbReference type="GO" id="GO:0000214">
    <property type="term" value="C:tRNA-intron endonuclease complex"/>
    <property type="evidence" value="ECO:0007669"/>
    <property type="project" value="UniProtKB-UniRule"/>
</dbReference>
<proteinExistence type="inferred from homology"/>
<feature type="region of interest" description="Disordered" evidence="11">
    <location>
        <begin position="138"/>
        <end position="160"/>
    </location>
</feature>
<evidence type="ECO:0000313" key="15">
    <source>
        <dbReference type="RefSeq" id="XP_012688129.2"/>
    </source>
</evidence>
<evidence type="ECO:0000259" key="12">
    <source>
        <dbReference type="Pfam" id="PF01974"/>
    </source>
</evidence>
<dbReference type="RefSeq" id="XP_012688129.2">
    <property type="nucleotide sequence ID" value="XM_012832675.3"/>
</dbReference>
<keyword evidence="15" id="KW-0378">Hydrolase</keyword>
<comment type="similarity">
    <text evidence="2 9">Belongs to the tRNA-intron endonuclease family.</text>
</comment>
<keyword evidence="14" id="KW-1185">Reference proteome</keyword>
<comment type="function">
    <text evidence="9">Constitutes one of the two catalytic subunit of the tRNA-splicing endonuclease complex, a complex responsible for identification and cleavage of the splice sites in pre-tRNA. It cleaves pre-tRNA at the 5'- and 3'-splice sites to release the intron. The products are an intron and two tRNA half-molecules bearing 2',3'-cyclic phosphate and 5'-OH termini. There are no conserved sequences at the splice sites, but the intron is invariably located at the same site in the gene, placing the splice sites an invariant distance from the constant structural features of the tRNA body.</text>
</comment>
<dbReference type="CTD" id="80746"/>
<evidence type="ECO:0000256" key="8">
    <source>
        <dbReference type="ARBA" id="ARBA00071058"/>
    </source>
</evidence>
<dbReference type="Pfam" id="PF01974">
    <property type="entry name" value="tRNA_int_endo"/>
    <property type="match status" value="1"/>
</dbReference>
<dbReference type="InterPro" id="IPR006677">
    <property type="entry name" value="tRNA_intron_Endonuc_cat-like"/>
</dbReference>
<dbReference type="NCBIfam" id="TIGR00324">
    <property type="entry name" value="endA"/>
    <property type="match status" value="1"/>
</dbReference>
<dbReference type="KEGG" id="char:105904749"/>
<dbReference type="Proteomes" id="UP000515152">
    <property type="component" value="Chromosome 5"/>
</dbReference>
<dbReference type="GO" id="GO:0000213">
    <property type="term" value="F:tRNA-intron lyase activity"/>
    <property type="evidence" value="ECO:0007669"/>
    <property type="project" value="UniProtKB-UniRule"/>
</dbReference>
<evidence type="ECO:0000256" key="5">
    <source>
        <dbReference type="ARBA" id="ARBA00022694"/>
    </source>
</evidence>
<keyword evidence="5 9" id="KW-0819">tRNA processing</keyword>
<protein>
    <recommendedName>
        <fullName evidence="8 9">tRNA-splicing endonuclease subunit Sen2</fullName>
        <ecNumber evidence="3 9">4.6.1.16</ecNumber>
    </recommendedName>
</protein>
<dbReference type="GO" id="GO:0006397">
    <property type="term" value="P:mRNA processing"/>
    <property type="evidence" value="ECO:0007669"/>
    <property type="project" value="UniProtKB-KW"/>
</dbReference>
<dbReference type="GO" id="GO:0000379">
    <property type="term" value="P:tRNA-type intron splice site recognition and cleavage"/>
    <property type="evidence" value="ECO:0007669"/>
    <property type="project" value="TreeGrafter"/>
</dbReference>
<evidence type="ECO:0000256" key="4">
    <source>
        <dbReference type="ARBA" id="ARBA00022664"/>
    </source>
</evidence>
<dbReference type="InterPro" id="IPR016589">
    <property type="entry name" value="tRNA_splic_SEN2"/>
</dbReference>
<organism evidence="14 15">
    <name type="scientific">Clupea harengus</name>
    <name type="common">Atlantic herring</name>
    <dbReference type="NCBI Taxonomy" id="7950"/>
    <lineage>
        <taxon>Eukaryota</taxon>
        <taxon>Metazoa</taxon>
        <taxon>Chordata</taxon>
        <taxon>Craniata</taxon>
        <taxon>Vertebrata</taxon>
        <taxon>Euteleostomi</taxon>
        <taxon>Actinopterygii</taxon>
        <taxon>Neopterygii</taxon>
        <taxon>Teleostei</taxon>
        <taxon>Clupei</taxon>
        <taxon>Clupeiformes</taxon>
        <taxon>Clupeoidei</taxon>
        <taxon>Clupeidae</taxon>
        <taxon>Clupea</taxon>
    </lineage>
</organism>
<evidence type="ECO:0000256" key="6">
    <source>
        <dbReference type="ARBA" id="ARBA00023239"/>
    </source>
</evidence>
<dbReference type="InterPro" id="IPR006676">
    <property type="entry name" value="tRNA_splic"/>
</dbReference>
<dbReference type="InterPro" id="IPR006678">
    <property type="entry name" value="tRNA_intron_Endonuc_N"/>
</dbReference>
<evidence type="ECO:0000256" key="10">
    <source>
        <dbReference type="PIRSR" id="PIRSR011789-1"/>
    </source>
</evidence>
<dbReference type="PIRSF" id="PIRSF011789">
    <property type="entry name" value="tRNA_splic_SEN2"/>
    <property type="match status" value="1"/>
</dbReference>
<feature type="region of interest" description="Disordered" evidence="11">
    <location>
        <begin position="173"/>
        <end position="207"/>
    </location>
</feature>
<dbReference type="SUPFAM" id="SSF53032">
    <property type="entry name" value="tRNA-intron endonuclease catalytic domain-like"/>
    <property type="match status" value="1"/>
</dbReference>
<accession>A0A6P3W4J6</accession>
<keyword evidence="15" id="KW-0540">Nuclease</keyword>
<dbReference type="FunFam" id="3.40.1350.10:FF:000001">
    <property type="entry name" value="tRNA-splicing endonuclease subunit Sen2"/>
    <property type="match status" value="1"/>
</dbReference>
<keyword evidence="15" id="KW-0255">Endonuclease</keyword>
<evidence type="ECO:0000256" key="7">
    <source>
        <dbReference type="ARBA" id="ARBA00023242"/>
    </source>
</evidence>